<reference evidence="2" key="2">
    <citation type="submission" date="2015-05" db="EMBL/GenBank/DDBJ databases">
        <title>Draft genome sequence of Actinomyces odontolyticus (ATCC 17982).</title>
        <authorList>
            <person name="Sudarsanam P."/>
            <person name="Ley R."/>
            <person name="Guruge J."/>
            <person name="Turnbaugh P.J."/>
            <person name="Mahowald M."/>
            <person name="Liep D."/>
            <person name="Gordon J."/>
        </authorList>
    </citation>
    <scope>NUCLEOTIDE SEQUENCE</scope>
    <source>
        <strain evidence="2">ATCC 17982</strain>
    </source>
</reference>
<feature type="region of interest" description="Disordered" evidence="1">
    <location>
        <begin position="1"/>
        <end position="46"/>
    </location>
</feature>
<proteinExistence type="predicted"/>
<feature type="compositionally biased region" description="Basic residues" evidence="1">
    <location>
        <begin position="20"/>
        <end position="46"/>
    </location>
</feature>
<evidence type="ECO:0000313" key="2">
    <source>
        <dbReference type="EMBL" id="EDN79955.1"/>
    </source>
</evidence>
<dbReference type="AlphaFoldDB" id="A7B9T1"/>
<dbReference type="EMBL" id="AAYI02000004">
    <property type="protein sequence ID" value="EDN79955.1"/>
    <property type="molecule type" value="Genomic_DNA"/>
</dbReference>
<reference evidence="2" key="1">
    <citation type="submission" date="2007-04" db="EMBL/GenBank/DDBJ databases">
        <authorList>
            <person name="Fulton L."/>
            <person name="Clifton S."/>
            <person name="Fulton B."/>
            <person name="Xu J."/>
            <person name="Minx P."/>
            <person name="Pepin K.H."/>
            <person name="Johnson M."/>
            <person name="Thiruvilangam P."/>
            <person name="Bhonagiri V."/>
            <person name="Nash W.E."/>
            <person name="Mardis E.R."/>
            <person name="Wilson R.K."/>
        </authorList>
    </citation>
    <scope>NUCLEOTIDE SEQUENCE [LARGE SCALE GENOMIC DNA]</scope>
    <source>
        <strain evidence="2">ATCC 17982</strain>
    </source>
</reference>
<comment type="caution">
    <text evidence="2">The sequence shown here is derived from an EMBL/GenBank/DDBJ whole genome shotgun (WGS) entry which is preliminary data.</text>
</comment>
<gene>
    <name evidence="2" type="ORF">ACTODO_00386</name>
</gene>
<protein>
    <submittedName>
        <fullName evidence="2">Uncharacterized protein</fullName>
    </submittedName>
</protein>
<name>A7B9T1_9ACTO</name>
<organism evidence="2 3">
    <name type="scientific">Schaalia dentiphila ATCC 17982</name>
    <dbReference type="NCBI Taxonomy" id="411466"/>
    <lineage>
        <taxon>Bacteria</taxon>
        <taxon>Bacillati</taxon>
        <taxon>Actinomycetota</taxon>
        <taxon>Actinomycetes</taxon>
        <taxon>Actinomycetales</taxon>
        <taxon>Actinomycetaceae</taxon>
        <taxon>Schaalia</taxon>
        <taxon>Schaalia dentiphila</taxon>
    </lineage>
</organism>
<evidence type="ECO:0000256" key="1">
    <source>
        <dbReference type="SAM" id="MobiDB-lite"/>
    </source>
</evidence>
<accession>A7B9T1</accession>
<sequence length="46" mass="5318">MCMPRRSTCAAGGTSQSHKMSPRRRGVTRARPRRPRPRTHSQARMR</sequence>
<dbReference type="HOGENOM" id="CLU_3264523_0_0_11"/>
<keyword evidence="3" id="KW-1185">Reference proteome</keyword>
<dbReference type="eggNOG" id="ENOG5031B9C">
    <property type="taxonomic scope" value="Bacteria"/>
</dbReference>
<evidence type="ECO:0000313" key="3">
    <source>
        <dbReference type="Proteomes" id="UP000003553"/>
    </source>
</evidence>
<dbReference type="Proteomes" id="UP000003553">
    <property type="component" value="Unassembled WGS sequence"/>
</dbReference>